<organism evidence="2 3">
    <name type="scientific">Pararge aegeria aegeria</name>
    <dbReference type="NCBI Taxonomy" id="348720"/>
    <lineage>
        <taxon>Eukaryota</taxon>
        <taxon>Metazoa</taxon>
        <taxon>Ecdysozoa</taxon>
        <taxon>Arthropoda</taxon>
        <taxon>Hexapoda</taxon>
        <taxon>Insecta</taxon>
        <taxon>Pterygota</taxon>
        <taxon>Neoptera</taxon>
        <taxon>Endopterygota</taxon>
        <taxon>Lepidoptera</taxon>
        <taxon>Glossata</taxon>
        <taxon>Ditrysia</taxon>
        <taxon>Papilionoidea</taxon>
        <taxon>Nymphalidae</taxon>
        <taxon>Satyrinae</taxon>
        <taxon>Satyrini</taxon>
        <taxon>Parargina</taxon>
        <taxon>Pararge</taxon>
    </lineage>
</organism>
<feature type="region of interest" description="Disordered" evidence="1">
    <location>
        <begin position="1"/>
        <end position="51"/>
    </location>
</feature>
<dbReference type="Proteomes" id="UP000838756">
    <property type="component" value="Unassembled WGS sequence"/>
</dbReference>
<evidence type="ECO:0000313" key="3">
    <source>
        <dbReference type="Proteomes" id="UP000838756"/>
    </source>
</evidence>
<feature type="compositionally biased region" description="Basic and acidic residues" evidence="1">
    <location>
        <begin position="1"/>
        <end position="12"/>
    </location>
</feature>
<dbReference type="AlphaFoldDB" id="A0A8S4SDQ4"/>
<evidence type="ECO:0000256" key="1">
    <source>
        <dbReference type="SAM" id="MobiDB-lite"/>
    </source>
</evidence>
<evidence type="ECO:0000313" key="2">
    <source>
        <dbReference type="EMBL" id="CAH2257447.1"/>
    </source>
</evidence>
<reference evidence="2" key="1">
    <citation type="submission" date="2022-03" db="EMBL/GenBank/DDBJ databases">
        <authorList>
            <person name="Lindestad O."/>
        </authorList>
    </citation>
    <scope>NUCLEOTIDE SEQUENCE</scope>
</reference>
<name>A0A8S4SDQ4_9NEOP</name>
<accession>A0A8S4SDQ4</accession>
<proteinExistence type="predicted"/>
<dbReference type="EMBL" id="CAKXAJ010026120">
    <property type="protein sequence ID" value="CAH2257447.1"/>
    <property type="molecule type" value="Genomic_DNA"/>
</dbReference>
<gene>
    <name evidence="2" type="primary">jg15814</name>
    <name evidence="2" type="ORF">PAEG_LOCUS23164</name>
</gene>
<comment type="caution">
    <text evidence="2">The sequence shown here is derived from an EMBL/GenBank/DDBJ whole genome shotgun (WGS) entry which is preliminary data.</text>
</comment>
<keyword evidence="3" id="KW-1185">Reference proteome</keyword>
<protein>
    <submittedName>
        <fullName evidence="2">Jg15814 protein</fullName>
    </submittedName>
</protein>
<sequence length="98" mass="11351">MRRENDCLKKNDSYSNTKGKRPRGRSTSRLTRRTDQVNESNSNDCIKSENGLQPKPMETIYLLEAEMSPVPFVQHSYGILEHWSKMDLKLSTNLPTIH</sequence>